<dbReference type="FunFam" id="3.30.63.10:FF:000005">
    <property type="entry name" value="Guanylate kinase"/>
    <property type="match status" value="1"/>
</dbReference>
<evidence type="ECO:0000256" key="10">
    <source>
        <dbReference type="ARBA" id="ARBA00022840"/>
    </source>
</evidence>
<dbReference type="Gene3D" id="3.40.50.300">
    <property type="entry name" value="P-loop containing nucleotide triphosphate hydrolases"/>
    <property type="match status" value="1"/>
</dbReference>
<dbReference type="CDD" id="cd00071">
    <property type="entry name" value="GMPK"/>
    <property type="match status" value="1"/>
</dbReference>
<feature type="domain" description="Guanylate kinase-like" evidence="14">
    <location>
        <begin position="11"/>
        <end position="189"/>
    </location>
</feature>
<evidence type="ECO:0000259" key="14">
    <source>
        <dbReference type="PROSITE" id="PS50052"/>
    </source>
</evidence>
<name>A0A938BQ97_UNCEI</name>
<keyword evidence="9 13" id="KW-0418">Kinase</keyword>
<dbReference type="SUPFAM" id="SSF52540">
    <property type="entry name" value="P-loop containing nucleoside triphosphate hydrolases"/>
    <property type="match status" value="1"/>
</dbReference>
<organism evidence="15 16">
    <name type="scientific">Eiseniibacteriota bacterium</name>
    <dbReference type="NCBI Taxonomy" id="2212470"/>
    <lineage>
        <taxon>Bacteria</taxon>
        <taxon>Candidatus Eiseniibacteriota</taxon>
    </lineage>
</organism>
<dbReference type="Proteomes" id="UP000748308">
    <property type="component" value="Unassembled WGS sequence"/>
</dbReference>
<comment type="similarity">
    <text evidence="3 13">Belongs to the guanylate kinase family.</text>
</comment>
<comment type="subcellular location">
    <subcellularLocation>
        <location evidence="2 13">Cytoplasm</location>
    </subcellularLocation>
</comment>
<evidence type="ECO:0000256" key="2">
    <source>
        <dbReference type="ARBA" id="ARBA00004496"/>
    </source>
</evidence>
<dbReference type="EC" id="2.7.4.8" evidence="4 13"/>
<keyword evidence="8 13" id="KW-0547">Nucleotide-binding</keyword>
<keyword evidence="6 13" id="KW-0963">Cytoplasm</keyword>
<dbReference type="SMART" id="SM00072">
    <property type="entry name" value="GuKc"/>
    <property type="match status" value="1"/>
</dbReference>
<comment type="function">
    <text evidence="1 13">Essential for recycling GMP and indirectly, cGMP.</text>
</comment>
<dbReference type="PROSITE" id="PS50052">
    <property type="entry name" value="GUANYLATE_KINASE_2"/>
    <property type="match status" value="1"/>
</dbReference>
<proteinExistence type="inferred from homology"/>
<dbReference type="GO" id="GO:0004385">
    <property type="term" value="F:GMP kinase activity"/>
    <property type="evidence" value="ECO:0007669"/>
    <property type="project" value="UniProtKB-UniRule"/>
</dbReference>
<dbReference type="InterPro" id="IPR027417">
    <property type="entry name" value="P-loop_NTPase"/>
</dbReference>
<evidence type="ECO:0000256" key="1">
    <source>
        <dbReference type="ARBA" id="ARBA00003531"/>
    </source>
</evidence>
<dbReference type="GO" id="GO:0005829">
    <property type="term" value="C:cytosol"/>
    <property type="evidence" value="ECO:0007669"/>
    <property type="project" value="TreeGrafter"/>
</dbReference>
<dbReference type="GO" id="GO:0005524">
    <property type="term" value="F:ATP binding"/>
    <property type="evidence" value="ECO:0007669"/>
    <property type="project" value="UniProtKB-UniRule"/>
</dbReference>
<evidence type="ECO:0000256" key="7">
    <source>
        <dbReference type="ARBA" id="ARBA00022679"/>
    </source>
</evidence>
<comment type="caution">
    <text evidence="15">The sequence shown here is derived from an EMBL/GenBank/DDBJ whole genome shotgun (WGS) entry which is preliminary data.</text>
</comment>
<dbReference type="Pfam" id="PF00625">
    <property type="entry name" value="Guanylate_kin"/>
    <property type="match status" value="1"/>
</dbReference>
<keyword evidence="10 13" id="KW-0067">ATP-binding</keyword>
<evidence type="ECO:0000256" key="12">
    <source>
        <dbReference type="ARBA" id="ARBA00048594"/>
    </source>
</evidence>
<dbReference type="PANTHER" id="PTHR23117:SF13">
    <property type="entry name" value="GUANYLATE KINASE"/>
    <property type="match status" value="1"/>
</dbReference>
<evidence type="ECO:0000313" key="15">
    <source>
        <dbReference type="EMBL" id="MBM3316651.1"/>
    </source>
</evidence>
<evidence type="ECO:0000256" key="6">
    <source>
        <dbReference type="ARBA" id="ARBA00022490"/>
    </source>
</evidence>
<protein>
    <recommendedName>
        <fullName evidence="5 13">Guanylate kinase</fullName>
        <ecNumber evidence="4 13">2.7.4.8</ecNumber>
    </recommendedName>
    <alternativeName>
        <fullName evidence="11 13">GMP kinase</fullName>
    </alternativeName>
</protein>
<evidence type="ECO:0000256" key="4">
    <source>
        <dbReference type="ARBA" id="ARBA00012961"/>
    </source>
</evidence>
<gene>
    <name evidence="13 15" type="primary">gmk</name>
    <name evidence="15" type="ORF">FJY75_02255</name>
</gene>
<keyword evidence="7 13" id="KW-0808">Transferase</keyword>
<evidence type="ECO:0000256" key="5">
    <source>
        <dbReference type="ARBA" id="ARBA00016296"/>
    </source>
</evidence>
<dbReference type="Gene3D" id="3.30.63.10">
    <property type="entry name" value="Guanylate Kinase phosphate binding domain"/>
    <property type="match status" value="1"/>
</dbReference>
<dbReference type="InterPro" id="IPR017665">
    <property type="entry name" value="Guanylate_kinase"/>
</dbReference>
<feature type="binding site" evidence="13">
    <location>
        <begin position="18"/>
        <end position="25"/>
    </location>
    <ligand>
        <name>ATP</name>
        <dbReference type="ChEBI" id="CHEBI:30616"/>
    </ligand>
</feature>
<evidence type="ECO:0000256" key="11">
    <source>
        <dbReference type="ARBA" id="ARBA00030128"/>
    </source>
</evidence>
<dbReference type="AlphaFoldDB" id="A0A938BQ97"/>
<dbReference type="EMBL" id="VGIY01000029">
    <property type="protein sequence ID" value="MBM3316651.1"/>
    <property type="molecule type" value="Genomic_DNA"/>
</dbReference>
<dbReference type="InterPro" id="IPR020590">
    <property type="entry name" value="Guanylate_kinase_CS"/>
</dbReference>
<evidence type="ECO:0000313" key="16">
    <source>
        <dbReference type="Proteomes" id="UP000748308"/>
    </source>
</evidence>
<dbReference type="InterPro" id="IPR008144">
    <property type="entry name" value="Guanylate_kin-like_dom"/>
</dbReference>
<dbReference type="NCBIfam" id="TIGR03263">
    <property type="entry name" value="guanyl_kin"/>
    <property type="match status" value="1"/>
</dbReference>
<evidence type="ECO:0000256" key="13">
    <source>
        <dbReference type="HAMAP-Rule" id="MF_00328"/>
    </source>
</evidence>
<sequence>MTECCRLIERPFPVVVSAPSGTGKTVVVERLLAIDGRLVRALTATTRPARKGEVEGVHYLFLSQEEFAAKREAGQFVEFARVHDHWYGVPKASVHEALRKGKWVVCNVDVQGGLAIRQAHQEAVLIFLLPPSMEALEERLRGRGTDSEEEVALRMRNALAEMAVARQYDYVVVNDDIRTCANRLLEIVHAETSRTARGLVMPSEP</sequence>
<dbReference type="HAMAP" id="MF_00328">
    <property type="entry name" value="Guanylate_kinase"/>
    <property type="match status" value="1"/>
</dbReference>
<evidence type="ECO:0000256" key="3">
    <source>
        <dbReference type="ARBA" id="ARBA00005790"/>
    </source>
</evidence>
<evidence type="ECO:0000256" key="9">
    <source>
        <dbReference type="ARBA" id="ARBA00022777"/>
    </source>
</evidence>
<accession>A0A938BQ97</accession>
<reference evidence="15" key="1">
    <citation type="submission" date="2019-03" db="EMBL/GenBank/DDBJ databases">
        <title>Lake Tanganyika Metagenome-Assembled Genomes (MAGs).</title>
        <authorList>
            <person name="Tran P."/>
        </authorList>
    </citation>
    <scope>NUCLEOTIDE SEQUENCE</scope>
    <source>
        <strain evidence="15">M_DeepCast_400m_m2_100</strain>
    </source>
</reference>
<dbReference type="PANTHER" id="PTHR23117">
    <property type="entry name" value="GUANYLATE KINASE-RELATED"/>
    <property type="match status" value="1"/>
</dbReference>
<evidence type="ECO:0000256" key="8">
    <source>
        <dbReference type="ARBA" id="ARBA00022741"/>
    </source>
</evidence>
<dbReference type="PROSITE" id="PS00856">
    <property type="entry name" value="GUANYLATE_KINASE_1"/>
    <property type="match status" value="1"/>
</dbReference>
<dbReference type="InterPro" id="IPR008145">
    <property type="entry name" value="GK/Ca_channel_bsu"/>
</dbReference>
<comment type="catalytic activity">
    <reaction evidence="12 13">
        <text>GMP + ATP = GDP + ADP</text>
        <dbReference type="Rhea" id="RHEA:20780"/>
        <dbReference type="ChEBI" id="CHEBI:30616"/>
        <dbReference type="ChEBI" id="CHEBI:58115"/>
        <dbReference type="ChEBI" id="CHEBI:58189"/>
        <dbReference type="ChEBI" id="CHEBI:456216"/>
        <dbReference type="EC" id="2.7.4.8"/>
    </reaction>
</comment>